<dbReference type="InterPro" id="IPR013749">
    <property type="entry name" value="PM/HMP-P_kinase-1"/>
</dbReference>
<gene>
    <name evidence="7" type="ORF">SAMN04488529_101747</name>
</gene>
<evidence type="ECO:0000313" key="8">
    <source>
        <dbReference type="Proteomes" id="UP000198597"/>
    </source>
</evidence>
<dbReference type="GO" id="GO:0009443">
    <property type="term" value="P:pyridoxal 5'-phosphate salvage"/>
    <property type="evidence" value="ECO:0007669"/>
    <property type="project" value="InterPro"/>
</dbReference>
<dbReference type="GO" id="GO:0005524">
    <property type="term" value="F:ATP binding"/>
    <property type="evidence" value="ECO:0007669"/>
    <property type="project" value="UniProtKB-KW"/>
</dbReference>
<dbReference type="RefSeq" id="WP_089965957.1">
    <property type="nucleotide sequence ID" value="NZ_CP071376.1"/>
</dbReference>
<dbReference type="GeneID" id="65310893"/>
<dbReference type="InterPro" id="IPR029056">
    <property type="entry name" value="Ribokinase-like"/>
</dbReference>
<organism evidence="7 8">
    <name type="scientific">Clostridium gasigenes</name>
    <dbReference type="NCBI Taxonomy" id="94869"/>
    <lineage>
        <taxon>Bacteria</taxon>
        <taxon>Bacillati</taxon>
        <taxon>Bacillota</taxon>
        <taxon>Clostridia</taxon>
        <taxon>Eubacteriales</taxon>
        <taxon>Clostridiaceae</taxon>
        <taxon>Clostridium</taxon>
    </lineage>
</organism>
<evidence type="ECO:0000256" key="2">
    <source>
        <dbReference type="ARBA" id="ARBA00022679"/>
    </source>
</evidence>
<reference evidence="7 8" key="1">
    <citation type="submission" date="2016-10" db="EMBL/GenBank/DDBJ databases">
        <authorList>
            <person name="de Groot N.N."/>
        </authorList>
    </citation>
    <scope>NUCLEOTIDE SEQUENCE [LARGE SCALE GENOMIC DNA]</scope>
    <source>
        <strain evidence="7 8">DSM 12272</strain>
    </source>
</reference>
<dbReference type="Pfam" id="PF08543">
    <property type="entry name" value="Phos_pyr_kin"/>
    <property type="match status" value="1"/>
</dbReference>
<dbReference type="SUPFAM" id="SSF53613">
    <property type="entry name" value="Ribokinase-like"/>
    <property type="match status" value="1"/>
</dbReference>
<evidence type="ECO:0000256" key="1">
    <source>
        <dbReference type="ARBA" id="ARBA00012104"/>
    </source>
</evidence>
<evidence type="ECO:0000256" key="3">
    <source>
        <dbReference type="ARBA" id="ARBA00022741"/>
    </source>
</evidence>
<dbReference type="GO" id="GO:0005829">
    <property type="term" value="C:cytosol"/>
    <property type="evidence" value="ECO:0007669"/>
    <property type="project" value="TreeGrafter"/>
</dbReference>
<dbReference type="OrthoDB" id="9800808at2"/>
<accession>A0A1H0N9C3</accession>
<keyword evidence="5" id="KW-0067">ATP-binding</keyword>
<dbReference type="InterPro" id="IPR004625">
    <property type="entry name" value="PyrdxlKinase"/>
</dbReference>
<proteinExistence type="predicted"/>
<dbReference type="Gene3D" id="3.40.1190.20">
    <property type="match status" value="1"/>
</dbReference>
<dbReference type="GO" id="GO:0008478">
    <property type="term" value="F:pyridoxal kinase activity"/>
    <property type="evidence" value="ECO:0007669"/>
    <property type="project" value="UniProtKB-EC"/>
</dbReference>
<evidence type="ECO:0000256" key="5">
    <source>
        <dbReference type="ARBA" id="ARBA00022840"/>
    </source>
</evidence>
<dbReference type="STRING" id="94869.SAMN04488529_101747"/>
<keyword evidence="3" id="KW-0547">Nucleotide-binding</keyword>
<dbReference type="CDD" id="cd01173">
    <property type="entry name" value="pyridoxal_pyridoxamine_kinase"/>
    <property type="match status" value="1"/>
</dbReference>
<evidence type="ECO:0000313" key="7">
    <source>
        <dbReference type="EMBL" id="SDO89287.1"/>
    </source>
</evidence>
<dbReference type="EC" id="2.7.1.35" evidence="1"/>
<dbReference type="Proteomes" id="UP000198597">
    <property type="component" value="Unassembled WGS sequence"/>
</dbReference>
<sequence length="278" mass="30908">MKKPVNKIAIIHDLCGIGKVALTNIIPVLSIMGIEPCPIPTLVLSTHTGGFGIPIIKNIPGFIDETVKHYKDNNIKFKGIFVGYLGNEDNIISAINFINNFKVENGIVLFDPICGDNGKLYSNFNKYYVDQLKCIIKLSDIITPNFTEACYLTNSLEKDIIEINDVKRLCIKLSKLGSENIIITSVPSDSIEEVSLAIYNSKTDYFNIITHKKEKKSYPGTGDIFASVLLAELTNGNDLEQSVIKASNFVVECIKESSKYDYDTKEGVLLEKCLKKLL</sequence>
<name>A0A1H0N9C3_9CLOT</name>
<dbReference type="AlphaFoldDB" id="A0A1H0N9C3"/>
<dbReference type="NCBIfam" id="NF005491">
    <property type="entry name" value="PRK07105.1"/>
    <property type="match status" value="1"/>
</dbReference>
<dbReference type="PANTHER" id="PTHR10534">
    <property type="entry name" value="PYRIDOXAL KINASE"/>
    <property type="match status" value="1"/>
</dbReference>
<keyword evidence="4 7" id="KW-0418">Kinase</keyword>
<protein>
    <recommendedName>
        <fullName evidence="1">pyridoxal kinase</fullName>
        <ecNumber evidence="1">2.7.1.35</ecNumber>
    </recommendedName>
</protein>
<keyword evidence="8" id="KW-1185">Reference proteome</keyword>
<evidence type="ECO:0000259" key="6">
    <source>
        <dbReference type="Pfam" id="PF08543"/>
    </source>
</evidence>
<evidence type="ECO:0000256" key="4">
    <source>
        <dbReference type="ARBA" id="ARBA00022777"/>
    </source>
</evidence>
<dbReference type="EMBL" id="FNJM01000001">
    <property type="protein sequence ID" value="SDO89287.1"/>
    <property type="molecule type" value="Genomic_DNA"/>
</dbReference>
<dbReference type="PANTHER" id="PTHR10534:SF2">
    <property type="entry name" value="PYRIDOXAL KINASE"/>
    <property type="match status" value="1"/>
</dbReference>
<feature type="domain" description="Pyridoxamine kinase/Phosphomethylpyrimidine kinase" evidence="6">
    <location>
        <begin position="74"/>
        <end position="260"/>
    </location>
</feature>
<keyword evidence="2" id="KW-0808">Transferase</keyword>